<reference evidence="1 2" key="1">
    <citation type="submission" date="2016-05" db="EMBL/GenBank/DDBJ databases">
        <title>A degradative enzymes factory behind the ericoid mycorrhizal symbiosis.</title>
        <authorList>
            <consortium name="DOE Joint Genome Institute"/>
            <person name="Martino E."/>
            <person name="Morin E."/>
            <person name="Grelet G."/>
            <person name="Kuo A."/>
            <person name="Kohler A."/>
            <person name="Daghino S."/>
            <person name="Barry K."/>
            <person name="Choi C."/>
            <person name="Cichocki N."/>
            <person name="Clum A."/>
            <person name="Copeland A."/>
            <person name="Hainaut M."/>
            <person name="Haridas S."/>
            <person name="Labutti K."/>
            <person name="Lindquist E."/>
            <person name="Lipzen A."/>
            <person name="Khouja H.-R."/>
            <person name="Murat C."/>
            <person name="Ohm R."/>
            <person name="Olson A."/>
            <person name="Spatafora J."/>
            <person name="Veneault-Fourrey C."/>
            <person name="Henrissat B."/>
            <person name="Grigoriev I."/>
            <person name="Martin F."/>
            <person name="Perotto S."/>
        </authorList>
    </citation>
    <scope>NUCLEOTIDE SEQUENCE [LARGE SCALE GENOMIC DNA]</scope>
    <source>
        <strain evidence="1 2">UAMH 7357</strain>
    </source>
</reference>
<proteinExistence type="predicted"/>
<protein>
    <submittedName>
        <fullName evidence="1">Uncharacterized protein</fullName>
    </submittedName>
</protein>
<evidence type="ECO:0000313" key="2">
    <source>
        <dbReference type="Proteomes" id="UP000235672"/>
    </source>
</evidence>
<name>A0A2J6QL35_9HELO</name>
<dbReference type="Proteomes" id="UP000235672">
    <property type="component" value="Unassembled WGS sequence"/>
</dbReference>
<evidence type="ECO:0000313" key="1">
    <source>
        <dbReference type="EMBL" id="PMD26978.1"/>
    </source>
</evidence>
<dbReference type="AlphaFoldDB" id="A0A2J6QL35"/>
<dbReference type="EMBL" id="KZ613466">
    <property type="protein sequence ID" value="PMD26978.1"/>
    <property type="molecule type" value="Genomic_DNA"/>
</dbReference>
<organism evidence="1 2">
    <name type="scientific">Hyaloscypha hepaticicola</name>
    <dbReference type="NCBI Taxonomy" id="2082293"/>
    <lineage>
        <taxon>Eukaryota</taxon>
        <taxon>Fungi</taxon>
        <taxon>Dikarya</taxon>
        <taxon>Ascomycota</taxon>
        <taxon>Pezizomycotina</taxon>
        <taxon>Leotiomycetes</taxon>
        <taxon>Helotiales</taxon>
        <taxon>Hyaloscyphaceae</taxon>
        <taxon>Hyaloscypha</taxon>
    </lineage>
</organism>
<dbReference type="OrthoDB" id="197676at2759"/>
<sequence>MEEERDLERARKLEIMGTRREHVSALTYMAWEDRVARELGIPYHKVEMKHFEELASRRFIPKEGEFEAVNMSEEERERLSAAVGFRKLRKCRELLVERGYEGLLCTDGDALKNSGWLGFCLDQA</sequence>
<accession>A0A2J6QL35</accession>
<keyword evidence="2" id="KW-1185">Reference proteome</keyword>
<gene>
    <name evidence="1" type="ORF">NA56DRAFT_653868</name>
</gene>